<dbReference type="Proteomes" id="UP000501240">
    <property type="component" value="Chromosome"/>
</dbReference>
<dbReference type="PANTHER" id="PTHR46082">
    <property type="entry name" value="ATP/GTP-BINDING PROTEIN-RELATED"/>
    <property type="match status" value="1"/>
</dbReference>
<protein>
    <recommendedName>
        <fullName evidence="5">NB-ARC domain-containing protein</fullName>
    </recommendedName>
</protein>
<dbReference type="InterPro" id="IPR011990">
    <property type="entry name" value="TPR-like_helical_dom_sf"/>
</dbReference>
<proteinExistence type="predicted"/>
<dbReference type="RefSeq" id="WP_173097014.1">
    <property type="nucleotide sequence ID" value="NZ_CP053892.1"/>
</dbReference>
<feature type="domain" description="NB-ARC" evidence="1">
    <location>
        <begin position="273"/>
        <end position="392"/>
    </location>
</feature>
<organism evidence="3 4">
    <name type="scientific">Actinomadura verrucosospora</name>
    <dbReference type="NCBI Taxonomy" id="46165"/>
    <lineage>
        <taxon>Bacteria</taxon>
        <taxon>Bacillati</taxon>
        <taxon>Actinomycetota</taxon>
        <taxon>Actinomycetes</taxon>
        <taxon>Streptosporangiales</taxon>
        <taxon>Thermomonosporaceae</taxon>
        <taxon>Actinomadura</taxon>
    </lineage>
</organism>
<evidence type="ECO:0008006" key="5">
    <source>
        <dbReference type="Google" id="ProtNLM"/>
    </source>
</evidence>
<dbReference type="SUPFAM" id="SSF48452">
    <property type="entry name" value="TPR-like"/>
    <property type="match status" value="1"/>
</dbReference>
<dbReference type="InterPro" id="IPR002182">
    <property type="entry name" value="NB-ARC"/>
</dbReference>
<reference evidence="3 4" key="1">
    <citation type="submission" date="2020-05" db="EMBL/GenBank/DDBJ databases">
        <title>Actinomadura verrucosospora NRRL-B18236 (PFL_A860) Genome sequencing and assembly.</title>
        <authorList>
            <person name="Samborskyy M."/>
        </authorList>
    </citation>
    <scope>NUCLEOTIDE SEQUENCE [LARGE SCALE GENOMIC DNA]</scope>
    <source>
        <strain evidence="3 4">NRRL:B18236</strain>
    </source>
</reference>
<accession>A0A7D4AR39</accession>
<sequence length="941" mass="100640">MSADERPDPHGGLRVLYLTASARGDLRVDEEVGRVQEAVRAAVHRDRVRIEHQPAATLNRLLDGLTRVVPHVVSFSGHGEEDGLVFDTGADHRNRGSRLAAEVLAEALGAVDAPPRLVVLNACKTHAQLQGLVRVVPIAVGMRGSIGDPAAIAFASRFYAALADGQSVRSAFRLAKVQLAGMGLPDAELPVLEHAPDVDPAQVKLVMPPPDPTVPDLTGSGGSLRRPPAFAQGGLPAAAQVAADGVVGLPRLPSRVFVGRDDALAGLGEVLRDGPGVIVQAVVGLGGVGKSELALQYADRHRDEYDVVWWVLAETADEIQAGLADLCRELCGRVAPAVQAAAPDAAAWALGWLATHDRWLVVFDNAEDVADLEPLLGRLQGGHVLVTSRRADGWEDIGTALRLPVLDDADSVRLLEGTIDGAGGAADGDPLAQLAGELGGLPLALRQAGAYIAAVPGMTARTYLRRLRDSAEWAVGARPPRGFADPRRGARGRRSDRQVVAAVWSVTMDRAREEHPLVERVMRLLACFAPDRLPCDVLYGIPDADPLDVGEALALLASYSMIELSTDRRYVSVHRLVQAVTCTGLTEAEQTRDRTEAAALLTEALPDDSKRIETWPAWAELLPHVRQVLDPASAAMTSAIQYLSSSGDYRTALDLQGIRTRALASSRGPEDPLTLAARTRLAYLTGMAGDFTAARQLFAELLPVQVRVAGAEKLGTLLVRANMAFWTGVAGDVAAARDLYAELVPDCERALGAEHPETLIVRANHARWMGRIDAAAARDLYGELVPLYERVLGVEHPHTLTTRANFALLTGRAGDAATARDLLAELLPVRERVLGAEHPEQLATRANLASCIGRMGDPAAARDLYAELLPIRERVMGPEHPETLTSRANLALWTGRAGDAAAARDLCAELLPIQERVLGAEHPDTLSTRRDLARWSKTAME</sequence>
<dbReference type="InterPro" id="IPR053137">
    <property type="entry name" value="NLR-like"/>
</dbReference>
<dbReference type="SUPFAM" id="SSF52540">
    <property type="entry name" value="P-loop containing nucleoside triphosphate hydrolases"/>
    <property type="match status" value="1"/>
</dbReference>
<evidence type="ECO:0000259" key="2">
    <source>
        <dbReference type="Pfam" id="PF12770"/>
    </source>
</evidence>
<gene>
    <name evidence="3" type="ORF">ACTIVE_4630</name>
</gene>
<evidence type="ECO:0000259" key="1">
    <source>
        <dbReference type="Pfam" id="PF00931"/>
    </source>
</evidence>
<dbReference type="NCBIfam" id="NF040586">
    <property type="entry name" value="FxSxx_TPR"/>
    <property type="match status" value="1"/>
</dbReference>
<dbReference type="AlphaFoldDB" id="A0A7D4AR39"/>
<dbReference type="Gene3D" id="1.25.40.10">
    <property type="entry name" value="Tetratricopeptide repeat domain"/>
    <property type="match status" value="2"/>
</dbReference>
<dbReference type="Pfam" id="PF00931">
    <property type="entry name" value="NB-ARC"/>
    <property type="match status" value="1"/>
</dbReference>
<dbReference type="PANTHER" id="PTHR46082:SF6">
    <property type="entry name" value="AAA+ ATPASE DOMAIN-CONTAINING PROTEIN-RELATED"/>
    <property type="match status" value="1"/>
</dbReference>
<feature type="domain" description="CHAT" evidence="2">
    <location>
        <begin position="37"/>
        <end position="180"/>
    </location>
</feature>
<dbReference type="PRINTS" id="PR00364">
    <property type="entry name" value="DISEASERSIST"/>
</dbReference>
<dbReference type="EMBL" id="CP053892">
    <property type="protein sequence ID" value="QKG22989.1"/>
    <property type="molecule type" value="Genomic_DNA"/>
</dbReference>
<keyword evidence="4" id="KW-1185">Reference proteome</keyword>
<evidence type="ECO:0000313" key="4">
    <source>
        <dbReference type="Proteomes" id="UP000501240"/>
    </source>
</evidence>
<dbReference type="GO" id="GO:0043531">
    <property type="term" value="F:ADP binding"/>
    <property type="evidence" value="ECO:0007669"/>
    <property type="project" value="InterPro"/>
</dbReference>
<dbReference type="Pfam" id="PF13424">
    <property type="entry name" value="TPR_12"/>
    <property type="match status" value="1"/>
</dbReference>
<dbReference type="Gene3D" id="3.40.50.300">
    <property type="entry name" value="P-loop containing nucleotide triphosphate hydrolases"/>
    <property type="match status" value="1"/>
</dbReference>
<dbReference type="Pfam" id="PF13374">
    <property type="entry name" value="TPR_10"/>
    <property type="match status" value="3"/>
</dbReference>
<dbReference type="Pfam" id="PF12770">
    <property type="entry name" value="CHAT"/>
    <property type="match status" value="1"/>
</dbReference>
<name>A0A7D4AR39_ACTVE</name>
<dbReference type="InterPro" id="IPR027417">
    <property type="entry name" value="P-loop_NTPase"/>
</dbReference>
<dbReference type="InterPro" id="IPR024983">
    <property type="entry name" value="CHAT_dom"/>
</dbReference>
<evidence type="ECO:0000313" key="3">
    <source>
        <dbReference type="EMBL" id="QKG22989.1"/>
    </source>
</evidence>